<gene>
    <name evidence="10" type="ordered locus">Ppha_1078</name>
</gene>
<dbReference type="GO" id="GO:0005524">
    <property type="term" value="F:ATP binding"/>
    <property type="evidence" value="ECO:0007669"/>
    <property type="project" value="UniProtKB-UniRule"/>
</dbReference>
<dbReference type="InterPro" id="IPR000719">
    <property type="entry name" value="Prot_kinase_dom"/>
</dbReference>
<dbReference type="InterPro" id="IPR017441">
    <property type="entry name" value="Protein_kinase_ATP_BS"/>
</dbReference>
<evidence type="ECO:0000256" key="6">
    <source>
        <dbReference type="ARBA" id="ARBA00022840"/>
    </source>
</evidence>
<proteinExistence type="predicted"/>
<dbReference type="AlphaFoldDB" id="B4SG47"/>
<keyword evidence="3" id="KW-0808">Transferase</keyword>
<dbReference type="Gene3D" id="1.10.510.10">
    <property type="entry name" value="Transferase(Phosphotransferase) domain 1"/>
    <property type="match status" value="1"/>
</dbReference>
<dbReference type="EC" id="2.7.11.1" evidence="1"/>
<feature type="transmembrane region" description="Helical" evidence="8">
    <location>
        <begin position="322"/>
        <end position="339"/>
    </location>
</feature>
<keyword evidence="5 10" id="KW-0418">Kinase</keyword>
<name>B4SG47_PELPB</name>
<protein>
    <recommendedName>
        <fullName evidence="1">non-specific serine/threonine protein kinase</fullName>
        <ecNumber evidence="1">2.7.11.1</ecNumber>
    </recommendedName>
</protein>
<dbReference type="CDD" id="cd14014">
    <property type="entry name" value="STKc_PknB_like"/>
    <property type="match status" value="1"/>
</dbReference>
<dbReference type="HOGENOM" id="CLU_000288_63_44_10"/>
<feature type="domain" description="Protein kinase" evidence="9">
    <location>
        <begin position="8"/>
        <end position="285"/>
    </location>
</feature>
<keyword evidence="4 7" id="KW-0547">Nucleotide-binding</keyword>
<feature type="binding site" evidence="7">
    <location>
        <position position="37"/>
    </location>
    <ligand>
        <name>ATP</name>
        <dbReference type="ChEBI" id="CHEBI:30616"/>
    </ligand>
</feature>
<dbReference type="OrthoDB" id="9813021at2"/>
<dbReference type="PROSITE" id="PS00107">
    <property type="entry name" value="PROTEIN_KINASE_ATP"/>
    <property type="match status" value="1"/>
</dbReference>
<accession>B4SG47</accession>
<keyword evidence="2 10" id="KW-0723">Serine/threonine-protein kinase</keyword>
<dbReference type="SUPFAM" id="SSF56112">
    <property type="entry name" value="Protein kinase-like (PK-like)"/>
    <property type="match status" value="1"/>
</dbReference>
<dbReference type="Proteomes" id="UP000002724">
    <property type="component" value="Chromosome"/>
</dbReference>
<dbReference type="PROSITE" id="PS50011">
    <property type="entry name" value="PROTEIN_KINASE_DOM"/>
    <property type="match status" value="1"/>
</dbReference>
<dbReference type="PROSITE" id="PS00108">
    <property type="entry name" value="PROTEIN_KINASE_ST"/>
    <property type="match status" value="1"/>
</dbReference>
<evidence type="ECO:0000256" key="5">
    <source>
        <dbReference type="ARBA" id="ARBA00022777"/>
    </source>
</evidence>
<keyword evidence="8" id="KW-0472">Membrane</keyword>
<dbReference type="InterPro" id="IPR011009">
    <property type="entry name" value="Kinase-like_dom_sf"/>
</dbReference>
<evidence type="ECO:0000256" key="1">
    <source>
        <dbReference type="ARBA" id="ARBA00012513"/>
    </source>
</evidence>
<keyword evidence="11" id="KW-1185">Reference proteome</keyword>
<dbReference type="GO" id="GO:0004674">
    <property type="term" value="F:protein serine/threonine kinase activity"/>
    <property type="evidence" value="ECO:0007669"/>
    <property type="project" value="UniProtKB-KW"/>
</dbReference>
<keyword evidence="8" id="KW-1133">Transmembrane helix</keyword>
<evidence type="ECO:0000259" key="9">
    <source>
        <dbReference type="PROSITE" id="PS50011"/>
    </source>
</evidence>
<dbReference type="PANTHER" id="PTHR43289:SF34">
    <property type="entry name" value="SERINE_THREONINE-PROTEIN KINASE YBDM-RELATED"/>
    <property type="match status" value="1"/>
</dbReference>
<evidence type="ECO:0000256" key="7">
    <source>
        <dbReference type="PROSITE-ProRule" id="PRU10141"/>
    </source>
</evidence>
<sequence length="419" mass="47124">MEQQILKYRIERELGQGGMSRVYLGVDPVTGQRVAIKALLPHLAGDPYVRSLFEREAKALAKLDHPGIVSLIDYHPDKLLLVQQYIDGMDLEEYITHHRGPIPEEESKELFCKLLEAFAYVHRSGVIHRDIKPANILMTRGNQVKVVDFGIAKDTNIARETATGLSPGTVAYMSPEQIKSKQGEPLDHRTDIYSLGVVLHQMLTGKAPYNTATEEDFEIQSKIVKEPLPRMKGIYEYVSKEMQAIVDKATAKDRNQRYQSCEEFLRAIRALRPQRPPKPDWREWLRDKRVMAGAVLLLLFFVGLFAFSSAPKPPEVPVEEPVAAFPVPPVVVVVDSAAIKREMARQAAEGRIAKRREKARQAELAGLRREKDSLSALLLSKRNPVRVNRASLTVKRKAVAPPVPVPVPAKPSRIDVQTF</sequence>
<dbReference type="eggNOG" id="COG0515">
    <property type="taxonomic scope" value="Bacteria"/>
</dbReference>
<feature type="transmembrane region" description="Helical" evidence="8">
    <location>
        <begin position="290"/>
        <end position="310"/>
    </location>
</feature>
<evidence type="ECO:0000256" key="4">
    <source>
        <dbReference type="ARBA" id="ARBA00022741"/>
    </source>
</evidence>
<evidence type="ECO:0000313" key="10">
    <source>
        <dbReference type="EMBL" id="ACF43358.1"/>
    </source>
</evidence>
<dbReference type="RefSeq" id="WP_012507850.1">
    <property type="nucleotide sequence ID" value="NC_011060.1"/>
</dbReference>
<organism evidence="10 11">
    <name type="scientific">Pelodictyon phaeoclathratiforme (strain DSM 5477 / BU-1)</name>
    <dbReference type="NCBI Taxonomy" id="324925"/>
    <lineage>
        <taxon>Bacteria</taxon>
        <taxon>Pseudomonadati</taxon>
        <taxon>Chlorobiota</taxon>
        <taxon>Chlorobiia</taxon>
        <taxon>Chlorobiales</taxon>
        <taxon>Chlorobiaceae</taxon>
        <taxon>Chlorobium/Pelodictyon group</taxon>
        <taxon>Pelodictyon</taxon>
    </lineage>
</organism>
<keyword evidence="8" id="KW-0812">Transmembrane</keyword>
<evidence type="ECO:0000256" key="2">
    <source>
        <dbReference type="ARBA" id="ARBA00022527"/>
    </source>
</evidence>
<dbReference type="KEGG" id="pph:Ppha_1078"/>
<evidence type="ECO:0000256" key="3">
    <source>
        <dbReference type="ARBA" id="ARBA00022679"/>
    </source>
</evidence>
<dbReference type="PANTHER" id="PTHR43289">
    <property type="entry name" value="MITOGEN-ACTIVATED PROTEIN KINASE KINASE KINASE 20-RELATED"/>
    <property type="match status" value="1"/>
</dbReference>
<keyword evidence="6 7" id="KW-0067">ATP-binding</keyword>
<reference evidence="10 11" key="1">
    <citation type="submission" date="2008-06" db="EMBL/GenBank/DDBJ databases">
        <title>Complete sequence of Pelodictyon phaeoclathratiforme BU-1.</title>
        <authorList>
            <consortium name="US DOE Joint Genome Institute"/>
            <person name="Lucas S."/>
            <person name="Copeland A."/>
            <person name="Lapidus A."/>
            <person name="Glavina del Rio T."/>
            <person name="Dalin E."/>
            <person name="Tice H."/>
            <person name="Bruce D."/>
            <person name="Goodwin L."/>
            <person name="Pitluck S."/>
            <person name="Schmutz J."/>
            <person name="Larimer F."/>
            <person name="Land M."/>
            <person name="Hauser L."/>
            <person name="Kyrpides N."/>
            <person name="Mikhailova N."/>
            <person name="Liu Z."/>
            <person name="Li T."/>
            <person name="Zhao F."/>
            <person name="Overmann J."/>
            <person name="Bryant D.A."/>
            <person name="Richardson P."/>
        </authorList>
    </citation>
    <scope>NUCLEOTIDE SEQUENCE [LARGE SCALE GENOMIC DNA]</scope>
    <source>
        <strain evidence="11">DSM 5477 / BU-1</strain>
    </source>
</reference>
<evidence type="ECO:0000256" key="8">
    <source>
        <dbReference type="SAM" id="Phobius"/>
    </source>
</evidence>
<dbReference type="Pfam" id="PF00069">
    <property type="entry name" value="Pkinase"/>
    <property type="match status" value="1"/>
</dbReference>
<evidence type="ECO:0000313" key="11">
    <source>
        <dbReference type="Proteomes" id="UP000002724"/>
    </source>
</evidence>
<dbReference type="InterPro" id="IPR008271">
    <property type="entry name" value="Ser/Thr_kinase_AS"/>
</dbReference>
<dbReference type="EMBL" id="CP001110">
    <property type="protein sequence ID" value="ACF43358.1"/>
    <property type="molecule type" value="Genomic_DNA"/>
</dbReference>
<dbReference type="STRING" id="324925.Ppha_1078"/>
<dbReference type="FunFam" id="1.10.510.10:FF:000021">
    <property type="entry name" value="Serine/threonine protein kinase"/>
    <property type="match status" value="1"/>
</dbReference>
<dbReference type="Gene3D" id="3.30.200.20">
    <property type="entry name" value="Phosphorylase Kinase, domain 1"/>
    <property type="match status" value="1"/>
</dbReference>
<dbReference type="SMART" id="SM00220">
    <property type="entry name" value="S_TKc"/>
    <property type="match status" value="1"/>
</dbReference>